<dbReference type="PANTHER" id="PTHR45650:SF33">
    <property type="entry name" value="TRIACYLGLYCEROL LIPASE"/>
    <property type="match status" value="1"/>
</dbReference>
<keyword evidence="4" id="KW-0732">Signal</keyword>
<keyword evidence="7" id="KW-0443">Lipid metabolism</keyword>
<dbReference type="InterPro" id="IPR036514">
    <property type="entry name" value="SGNH_hydro_sf"/>
</dbReference>
<gene>
    <name evidence="8" type="ORF">D0Y65_021728</name>
</gene>
<comment type="subcellular location">
    <subcellularLocation>
        <location evidence="1">Secreted</location>
    </subcellularLocation>
</comment>
<accession>A0A445JKF4</accession>
<sequence length="322" mass="36322">VDSNGFPLRPTRRFTNGRTEIDIIRVKFMSCFTIATQLLGFEKFIPPFANTSGSDILKGVNYASGEAGIRIETNSHLVYIKEPSSFMFFLIFNWFMGATISFRLQLANHIVIVSQIVSKLGSPDLALQYLEKCLYYVNIGSNDYKNNYFHPQLYPTSCIYSLEQYAQAVIEELWKFDYDGQALHNLGVRKYVLAGLGRIGCTPTVMHSHGTNGSCVEEQNAAISNYNNKLKALVDQFNDRFSTNSKFILIYNESNAIDIAHDVFSFGVVLLELISGQHPIQKSIGKEESLVIWVPRNYTTKLGNVLGPEDSGSTSRWLRDIH</sequence>
<name>A0A445JKF4_GLYSO</name>
<evidence type="ECO:0000313" key="9">
    <source>
        <dbReference type="Proteomes" id="UP000289340"/>
    </source>
</evidence>
<dbReference type="Pfam" id="PF00657">
    <property type="entry name" value="Lipase_GDSL"/>
    <property type="match status" value="1"/>
</dbReference>
<dbReference type="InterPro" id="IPR001087">
    <property type="entry name" value="GDSL"/>
</dbReference>
<dbReference type="GO" id="GO:0005576">
    <property type="term" value="C:extracellular region"/>
    <property type="evidence" value="ECO:0007669"/>
    <property type="project" value="UniProtKB-SubCell"/>
</dbReference>
<evidence type="ECO:0000256" key="7">
    <source>
        <dbReference type="ARBA" id="ARBA00023098"/>
    </source>
</evidence>
<comment type="similarity">
    <text evidence="2">Belongs to the 'GDSL' lipolytic enzyme family.</text>
</comment>
<dbReference type="InterPro" id="IPR011009">
    <property type="entry name" value="Kinase-like_dom_sf"/>
</dbReference>
<keyword evidence="3" id="KW-0964">Secreted</keyword>
<dbReference type="PANTHER" id="PTHR45650">
    <property type="entry name" value="GDSL-LIKE LIPASE/ACYLHYDROLASE-RELATED"/>
    <property type="match status" value="1"/>
</dbReference>
<proteinExistence type="inferred from homology"/>
<feature type="non-terminal residue" evidence="8">
    <location>
        <position position="1"/>
    </location>
</feature>
<evidence type="ECO:0000256" key="1">
    <source>
        <dbReference type="ARBA" id="ARBA00004613"/>
    </source>
</evidence>
<comment type="caution">
    <text evidence="8">The sequence shown here is derived from an EMBL/GenBank/DDBJ whole genome shotgun (WGS) entry which is preliminary data.</text>
</comment>
<evidence type="ECO:0000256" key="5">
    <source>
        <dbReference type="ARBA" id="ARBA00022801"/>
    </source>
</evidence>
<organism evidence="8 9">
    <name type="scientific">Glycine soja</name>
    <name type="common">Wild soybean</name>
    <dbReference type="NCBI Taxonomy" id="3848"/>
    <lineage>
        <taxon>Eukaryota</taxon>
        <taxon>Viridiplantae</taxon>
        <taxon>Streptophyta</taxon>
        <taxon>Embryophyta</taxon>
        <taxon>Tracheophyta</taxon>
        <taxon>Spermatophyta</taxon>
        <taxon>Magnoliopsida</taxon>
        <taxon>eudicotyledons</taxon>
        <taxon>Gunneridae</taxon>
        <taxon>Pentapetalae</taxon>
        <taxon>rosids</taxon>
        <taxon>fabids</taxon>
        <taxon>Fabales</taxon>
        <taxon>Fabaceae</taxon>
        <taxon>Papilionoideae</taxon>
        <taxon>50 kb inversion clade</taxon>
        <taxon>NPAAA clade</taxon>
        <taxon>indigoferoid/millettioid clade</taxon>
        <taxon>Phaseoleae</taxon>
        <taxon>Glycine</taxon>
        <taxon>Glycine subgen. Soja</taxon>
    </lineage>
</organism>
<evidence type="ECO:0000256" key="2">
    <source>
        <dbReference type="ARBA" id="ARBA00008668"/>
    </source>
</evidence>
<dbReference type="SUPFAM" id="SSF56112">
    <property type="entry name" value="Protein kinase-like (PK-like)"/>
    <property type="match status" value="1"/>
</dbReference>
<dbReference type="AlphaFoldDB" id="A0A445JKF4"/>
<evidence type="ECO:0000313" key="8">
    <source>
        <dbReference type="EMBL" id="RZB98975.1"/>
    </source>
</evidence>
<dbReference type="InterPro" id="IPR051238">
    <property type="entry name" value="GDSL_esterase/lipase"/>
</dbReference>
<evidence type="ECO:0000256" key="6">
    <source>
        <dbReference type="ARBA" id="ARBA00022963"/>
    </source>
</evidence>
<reference evidence="8 9" key="1">
    <citation type="submission" date="2018-09" db="EMBL/GenBank/DDBJ databases">
        <title>A high-quality reference genome of wild soybean provides a powerful tool to mine soybean genomes.</title>
        <authorList>
            <person name="Xie M."/>
            <person name="Chung C.Y.L."/>
            <person name="Li M.-W."/>
            <person name="Wong F.-L."/>
            <person name="Chan T.-F."/>
            <person name="Lam H.-M."/>
        </authorList>
    </citation>
    <scope>NUCLEOTIDE SEQUENCE [LARGE SCALE GENOMIC DNA]</scope>
    <source>
        <strain evidence="9">cv. W05</strain>
        <tissue evidence="8">Hypocotyl of etiolated seedlings</tissue>
    </source>
</reference>
<dbReference type="Gene3D" id="3.40.50.1110">
    <property type="entry name" value="SGNH hydrolase"/>
    <property type="match status" value="1"/>
</dbReference>
<protein>
    <submittedName>
        <fullName evidence="8">GDSL esterase/lipase</fullName>
    </submittedName>
</protein>
<evidence type="ECO:0000256" key="3">
    <source>
        <dbReference type="ARBA" id="ARBA00022525"/>
    </source>
</evidence>
<keyword evidence="6" id="KW-0442">Lipid degradation</keyword>
<keyword evidence="9" id="KW-1185">Reference proteome</keyword>
<dbReference type="GO" id="GO:0016788">
    <property type="term" value="F:hydrolase activity, acting on ester bonds"/>
    <property type="evidence" value="ECO:0007669"/>
    <property type="project" value="InterPro"/>
</dbReference>
<keyword evidence="5" id="KW-0378">Hydrolase</keyword>
<dbReference type="EMBL" id="QZWG01000008">
    <property type="protein sequence ID" value="RZB98975.1"/>
    <property type="molecule type" value="Genomic_DNA"/>
</dbReference>
<evidence type="ECO:0000256" key="4">
    <source>
        <dbReference type="ARBA" id="ARBA00022729"/>
    </source>
</evidence>
<dbReference type="GO" id="GO:0016042">
    <property type="term" value="P:lipid catabolic process"/>
    <property type="evidence" value="ECO:0007669"/>
    <property type="project" value="UniProtKB-KW"/>
</dbReference>
<dbReference type="Proteomes" id="UP000289340">
    <property type="component" value="Chromosome 8"/>
</dbReference>